<dbReference type="HOGENOM" id="CLU_3169120_0_0_4"/>
<organism evidence="2 3">
    <name type="scientific">Kingella oralis ATCC 51147</name>
    <dbReference type="NCBI Taxonomy" id="629741"/>
    <lineage>
        <taxon>Bacteria</taxon>
        <taxon>Pseudomonadati</taxon>
        <taxon>Pseudomonadota</taxon>
        <taxon>Betaproteobacteria</taxon>
        <taxon>Neisseriales</taxon>
        <taxon>Neisseriaceae</taxon>
        <taxon>Kingella</taxon>
    </lineage>
</organism>
<gene>
    <name evidence="2" type="ORF">GCWU000324_02597</name>
</gene>
<reference evidence="2" key="1">
    <citation type="submission" date="2009-04" db="EMBL/GenBank/DDBJ databases">
        <authorList>
            <person name="Weinstock G."/>
            <person name="Sodergren E."/>
            <person name="Clifton S."/>
            <person name="Fulton L."/>
            <person name="Fulton B."/>
            <person name="Courtney L."/>
            <person name="Fronick C."/>
            <person name="Harrison M."/>
            <person name="Strong C."/>
            <person name="Farmer C."/>
            <person name="Delahaunty K."/>
            <person name="Markovic C."/>
            <person name="Hall O."/>
            <person name="Minx P."/>
            <person name="Tomlinson C."/>
            <person name="Mitreva M."/>
            <person name="Nelson J."/>
            <person name="Hou S."/>
            <person name="Wollam A."/>
            <person name="Pepin K.H."/>
            <person name="Johnson M."/>
            <person name="Bhonagiri V."/>
            <person name="Nash W.E."/>
            <person name="Warren W."/>
            <person name="Chinwalla A."/>
            <person name="Mardis E.R."/>
            <person name="Wilson R.K."/>
        </authorList>
    </citation>
    <scope>NUCLEOTIDE SEQUENCE [LARGE SCALE GENOMIC DNA]</scope>
    <source>
        <strain evidence="2">ATCC 51147</strain>
    </source>
</reference>
<evidence type="ECO:0000313" key="3">
    <source>
        <dbReference type="Proteomes" id="UP000003009"/>
    </source>
</evidence>
<keyword evidence="3" id="KW-1185">Reference proteome</keyword>
<dbReference type="EMBL" id="ACJW02000005">
    <property type="protein sequence ID" value="EEP67027.1"/>
    <property type="molecule type" value="Genomic_DNA"/>
</dbReference>
<sequence>MPSHRANDFPFQAASKHRQPENHIALPRCVDNQQPIGSLKPLVCTPI</sequence>
<protein>
    <submittedName>
        <fullName evidence="2">Uncharacterized protein</fullName>
    </submittedName>
</protein>
<accession>C4GLM6</accession>
<dbReference type="Proteomes" id="UP000003009">
    <property type="component" value="Unassembled WGS sequence"/>
</dbReference>
<name>C4GLM6_9NEIS</name>
<evidence type="ECO:0000313" key="2">
    <source>
        <dbReference type="EMBL" id="EEP67027.1"/>
    </source>
</evidence>
<comment type="caution">
    <text evidence="2">The sequence shown here is derived from an EMBL/GenBank/DDBJ whole genome shotgun (WGS) entry which is preliminary data.</text>
</comment>
<evidence type="ECO:0000256" key="1">
    <source>
        <dbReference type="SAM" id="MobiDB-lite"/>
    </source>
</evidence>
<feature type="region of interest" description="Disordered" evidence="1">
    <location>
        <begin position="1"/>
        <end position="22"/>
    </location>
</feature>
<dbReference type="AlphaFoldDB" id="C4GLM6"/>
<proteinExistence type="predicted"/>